<evidence type="ECO:0000256" key="4">
    <source>
        <dbReference type="ARBA" id="ARBA00022679"/>
    </source>
</evidence>
<dbReference type="GO" id="GO:0005886">
    <property type="term" value="C:plasma membrane"/>
    <property type="evidence" value="ECO:0007669"/>
    <property type="project" value="UniProtKB-SubCell"/>
</dbReference>
<evidence type="ECO:0000256" key="8">
    <source>
        <dbReference type="HAMAP-Rule" id="MF_01937"/>
    </source>
</evidence>
<accession>A0A161L8I4</accession>
<dbReference type="PIRSF" id="PIRSF005355">
    <property type="entry name" value="UBIAD1"/>
    <property type="match status" value="1"/>
</dbReference>
<keyword evidence="11" id="KW-1185">Reference proteome</keyword>
<dbReference type="GO" id="GO:0009234">
    <property type="term" value="P:menaquinone biosynthetic process"/>
    <property type="evidence" value="ECO:0007669"/>
    <property type="project" value="UniProtKB-UniRule"/>
</dbReference>
<dbReference type="Proteomes" id="UP000076586">
    <property type="component" value="Unassembled WGS sequence"/>
</dbReference>
<gene>
    <name evidence="8" type="primary">menA</name>
    <name evidence="10" type="ORF">PJIAN_411</name>
</gene>
<keyword evidence="6 8" id="KW-1133">Transmembrane helix</keyword>
<dbReference type="EC" id="2.5.1.74" evidence="8 9"/>
<evidence type="ECO:0000313" key="10">
    <source>
        <dbReference type="EMBL" id="GAT63474.1"/>
    </source>
</evidence>
<keyword evidence="4 8" id="KW-0808">Transferase</keyword>
<name>A0A161L8I4_9BACT</name>
<evidence type="ECO:0000256" key="7">
    <source>
        <dbReference type="ARBA" id="ARBA00023136"/>
    </source>
</evidence>
<comment type="caution">
    <text evidence="10">The sequence shown here is derived from an EMBL/GenBank/DDBJ whole genome shotgun (WGS) entry which is preliminary data.</text>
</comment>
<feature type="transmembrane region" description="Helical" evidence="8">
    <location>
        <begin position="99"/>
        <end position="132"/>
    </location>
</feature>
<feature type="transmembrane region" description="Helical" evidence="8">
    <location>
        <begin position="264"/>
        <end position="285"/>
    </location>
</feature>
<dbReference type="InterPro" id="IPR044878">
    <property type="entry name" value="UbiA_sf"/>
</dbReference>
<keyword evidence="5 8" id="KW-0812">Transmembrane</keyword>
<evidence type="ECO:0000313" key="11">
    <source>
        <dbReference type="Proteomes" id="UP000076586"/>
    </source>
</evidence>
<evidence type="ECO:0000256" key="3">
    <source>
        <dbReference type="ARBA" id="ARBA00022475"/>
    </source>
</evidence>
<dbReference type="AlphaFoldDB" id="A0A161L8I4"/>
<evidence type="ECO:0000256" key="1">
    <source>
        <dbReference type="ARBA" id="ARBA00004141"/>
    </source>
</evidence>
<feature type="transmembrane region" description="Helical" evidence="8">
    <location>
        <begin position="172"/>
        <end position="192"/>
    </location>
</feature>
<reference evidence="11" key="2">
    <citation type="journal article" date="2017" name="Genome Announc.">
        <title>Draft genome sequence of Paludibacter jiangxiensis NM7(T), a propionate-producing fermentative bacterium.</title>
        <authorList>
            <person name="Qiu Y.-L."/>
            <person name="Tourlousse D.M."/>
            <person name="Matsuura N."/>
            <person name="Ohashi A."/>
            <person name="Sekiguchi Y."/>
        </authorList>
    </citation>
    <scope>NUCLEOTIDE SEQUENCE [LARGE SCALE GENOMIC DNA]</scope>
    <source>
        <strain evidence="11">NM7</strain>
    </source>
</reference>
<comment type="similarity">
    <text evidence="8">Belongs to the MenA family. Type 1 subfamily.</text>
</comment>
<sequence>MKSSILKWIRIVRPGTLGAGAAPVFVGLIVAAEERTFDWVIALVTLLAALTIQIASNLINDYYDFKKGLDKAGRLGPKRAIAEGEVSPQTMKKAIIIDIAIAVLCGMYLTLVGGLPILMIGCVSLLCAWLYTATPYSLSYLGIADLFVLAFFGPIATLGTTYLQIEQFSEKAFWLGMVSGLISMGILTINNIRDIDSDKKAGKRSIVVRFGKKFGEWEYFSLFMLIIPCLYLANSAGLCYAVVAMGIGLFLQLKKAKGKAYNKLLIRTGQANLLFAFLLWIEYLIS</sequence>
<feature type="transmembrane region" description="Helical" evidence="8">
    <location>
        <begin position="219"/>
        <end position="252"/>
    </location>
</feature>
<dbReference type="RefSeq" id="WP_068704740.1">
    <property type="nucleotide sequence ID" value="NZ_BDCR01000004.1"/>
</dbReference>
<evidence type="ECO:0000256" key="6">
    <source>
        <dbReference type="ARBA" id="ARBA00022989"/>
    </source>
</evidence>
<comment type="subcellular location">
    <subcellularLocation>
        <location evidence="8">Cell membrane</location>
        <topology evidence="8">Multi-pass membrane protein</topology>
    </subcellularLocation>
    <subcellularLocation>
        <location evidence="1">Membrane</location>
        <topology evidence="1">Multi-pass membrane protein</topology>
    </subcellularLocation>
</comment>
<dbReference type="Gene3D" id="1.10.357.140">
    <property type="entry name" value="UbiA prenyltransferase"/>
    <property type="match status" value="1"/>
</dbReference>
<dbReference type="EMBL" id="BDCR01000004">
    <property type="protein sequence ID" value="GAT63474.1"/>
    <property type="molecule type" value="Genomic_DNA"/>
</dbReference>
<dbReference type="GO" id="GO:0046428">
    <property type="term" value="F:1,4-dihydroxy-2-naphthoate polyprenyltransferase activity"/>
    <property type="evidence" value="ECO:0007669"/>
    <property type="project" value="UniProtKB-UniRule"/>
</dbReference>
<comment type="function">
    <text evidence="8">Conversion of 1,4-dihydroxy-2-naphthoate (DHNA) to demethylmenaquinone (DMK).</text>
</comment>
<dbReference type="InterPro" id="IPR000537">
    <property type="entry name" value="UbiA_prenyltransferase"/>
</dbReference>
<dbReference type="Gene3D" id="1.20.120.1780">
    <property type="entry name" value="UbiA prenyltransferase"/>
    <property type="match status" value="1"/>
</dbReference>
<feature type="transmembrane region" description="Helical" evidence="8">
    <location>
        <begin position="37"/>
        <end position="59"/>
    </location>
</feature>
<feature type="transmembrane region" description="Helical" evidence="8">
    <location>
        <begin position="138"/>
        <end position="160"/>
    </location>
</feature>
<dbReference type="HAMAP" id="MF_01937">
    <property type="entry name" value="MenA_1"/>
    <property type="match status" value="1"/>
</dbReference>
<comment type="pathway">
    <text evidence="8">Quinol/quinone metabolism; menaquinone biosynthesis; menaquinol from 1,4-dihydroxy-2-naphthoate: step 1/2.</text>
</comment>
<protein>
    <recommendedName>
        <fullName evidence="8 9">1,4-dihydroxy-2-naphthoate octaprenyltransferase</fullName>
        <shortName evidence="8">DHNA-octaprenyltransferase</shortName>
        <ecNumber evidence="8 9">2.5.1.74</ecNumber>
    </recommendedName>
</protein>
<evidence type="ECO:0000256" key="9">
    <source>
        <dbReference type="NCBIfam" id="TIGR00751"/>
    </source>
</evidence>
<dbReference type="Pfam" id="PF01040">
    <property type="entry name" value="UbiA"/>
    <property type="match status" value="1"/>
</dbReference>
<proteinExistence type="inferred from homology"/>
<dbReference type="PANTHER" id="PTHR13929">
    <property type="entry name" value="1,4-DIHYDROXY-2-NAPHTHOATE OCTAPRENYLTRANSFERASE"/>
    <property type="match status" value="1"/>
</dbReference>
<dbReference type="OrthoDB" id="9767568at2"/>
<keyword evidence="2 8" id="KW-0474">Menaquinone biosynthesis</keyword>
<dbReference type="CDD" id="cd13962">
    <property type="entry name" value="PT_UbiA_UBIAD1"/>
    <property type="match status" value="1"/>
</dbReference>
<dbReference type="PANTHER" id="PTHR13929:SF0">
    <property type="entry name" value="UBIA PRENYLTRANSFERASE DOMAIN-CONTAINING PROTEIN 1"/>
    <property type="match status" value="1"/>
</dbReference>
<keyword evidence="3 8" id="KW-1003">Cell membrane</keyword>
<feature type="transmembrane region" description="Helical" evidence="8">
    <location>
        <begin position="12"/>
        <end position="31"/>
    </location>
</feature>
<dbReference type="InterPro" id="IPR004657">
    <property type="entry name" value="MenA"/>
</dbReference>
<evidence type="ECO:0000256" key="5">
    <source>
        <dbReference type="ARBA" id="ARBA00022692"/>
    </source>
</evidence>
<evidence type="ECO:0000256" key="2">
    <source>
        <dbReference type="ARBA" id="ARBA00022428"/>
    </source>
</evidence>
<dbReference type="InterPro" id="IPR026046">
    <property type="entry name" value="UBIAD1"/>
</dbReference>
<keyword evidence="7 8" id="KW-0472">Membrane</keyword>
<dbReference type="GO" id="GO:0042371">
    <property type="term" value="P:vitamin K biosynthetic process"/>
    <property type="evidence" value="ECO:0007669"/>
    <property type="project" value="TreeGrafter"/>
</dbReference>
<organism evidence="10 11">
    <name type="scientific">Paludibacter jiangxiensis</name>
    <dbReference type="NCBI Taxonomy" id="681398"/>
    <lineage>
        <taxon>Bacteria</taxon>
        <taxon>Pseudomonadati</taxon>
        <taxon>Bacteroidota</taxon>
        <taxon>Bacteroidia</taxon>
        <taxon>Bacteroidales</taxon>
        <taxon>Paludibacteraceae</taxon>
        <taxon>Paludibacter</taxon>
    </lineage>
</organism>
<comment type="catalytic activity">
    <reaction evidence="8">
        <text>an all-trans-polyprenyl diphosphate + 1,4-dihydroxy-2-naphthoate + H(+) = a 2-demethylmenaquinol + CO2 + diphosphate</text>
        <dbReference type="Rhea" id="RHEA:26478"/>
        <dbReference type="Rhea" id="RHEA-COMP:9563"/>
        <dbReference type="Rhea" id="RHEA-COMP:9564"/>
        <dbReference type="ChEBI" id="CHEBI:11173"/>
        <dbReference type="ChEBI" id="CHEBI:15378"/>
        <dbReference type="ChEBI" id="CHEBI:16526"/>
        <dbReference type="ChEBI" id="CHEBI:33019"/>
        <dbReference type="ChEBI" id="CHEBI:55437"/>
        <dbReference type="ChEBI" id="CHEBI:58914"/>
        <dbReference type="EC" id="2.5.1.74"/>
    </reaction>
</comment>
<dbReference type="STRING" id="681398.PJIAN_411"/>
<dbReference type="NCBIfam" id="TIGR00751">
    <property type="entry name" value="menA"/>
    <property type="match status" value="1"/>
</dbReference>
<dbReference type="UniPathway" id="UPA00079">
    <property type="reaction ID" value="UER00168"/>
</dbReference>
<reference evidence="11" key="1">
    <citation type="submission" date="2016-04" db="EMBL/GenBank/DDBJ databases">
        <title>Draft genome sequence of Paludibacter jiangxiensis strain NM7.</title>
        <authorList>
            <person name="Qiu Y."/>
            <person name="Matsuura N."/>
            <person name="Ohashi A."/>
            <person name="Tourlousse M.D."/>
            <person name="Sekiguchi Y."/>
        </authorList>
    </citation>
    <scope>NUCLEOTIDE SEQUENCE [LARGE SCALE GENOMIC DNA]</scope>
    <source>
        <strain evidence="11">NM7</strain>
    </source>
</reference>